<dbReference type="PANTHER" id="PTHR43677">
    <property type="entry name" value="SHORT-CHAIN DEHYDROGENASE/REDUCTASE"/>
    <property type="match status" value="1"/>
</dbReference>
<dbReference type="Pfam" id="PF08240">
    <property type="entry name" value="ADH_N"/>
    <property type="match status" value="1"/>
</dbReference>
<organism evidence="2 3">
    <name type="scientific">Albimonas donghaensis</name>
    <dbReference type="NCBI Taxonomy" id="356660"/>
    <lineage>
        <taxon>Bacteria</taxon>
        <taxon>Pseudomonadati</taxon>
        <taxon>Pseudomonadota</taxon>
        <taxon>Alphaproteobacteria</taxon>
        <taxon>Rhodobacterales</taxon>
        <taxon>Paracoccaceae</taxon>
        <taxon>Albimonas</taxon>
    </lineage>
</organism>
<dbReference type="Gene3D" id="3.90.180.10">
    <property type="entry name" value="Medium-chain alcohol dehydrogenases, catalytic domain"/>
    <property type="match status" value="1"/>
</dbReference>
<dbReference type="SUPFAM" id="SSF50129">
    <property type="entry name" value="GroES-like"/>
    <property type="match status" value="1"/>
</dbReference>
<dbReference type="SUPFAM" id="SSF51735">
    <property type="entry name" value="NAD(P)-binding Rossmann-fold domains"/>
    <property type="match status" value="1"/>
</dbReference>
<feature type="domain" description="Enoyl reductase (ER)" evidence="1">
    <location>
        <begin position="8"/>
        <end position="315"/>
    </location>
</feature>
<gene>
    <name evidence="2" type="ORF">SAMN05444336_10766</name>
</gene>
<name>A0A1H3D215_9RHOB</name>
<dbReference type="EMBL" id="FNMZ01000007">
    <property type="protein sequence ID" value="SDX60168.1"/>
    <property type="molecule type" value="Genomic_DNA"/>
</dbReference>
<dbReference type="Gene3D" id="3.40.50.720">
    <property type="entry name" value="NAD(P)-binding Rossmann-like Domain"/>
    <property type="match status" value="1"/>
</dbReference>
<dbReference type="OrthoDB" id="4190732at2"/>
<dbReference type="STRING" id="356660.SAMN05444336_10766"/>
<dbReference type="RefSeq" id="WP_092683844.1">
    <property type="nucleotide sequence ID" value="NZ_FNMZ01000007.1"/>
</dbReference>
<dbReference type="PANTHER" id="PTHR43677:SF4">
    <property type="entry name" value="QUINONE OXIDOREDUCTASE-LIKE PROTEIN 2"/>
    <property type="match status" value="1"/>
</dbReference>
<dbReference type="InterPro" id="IPR013149">
    <property type="entry name" value="ADH-like_C"/>
</dbReference>
<keyword evidence="3" id="KW-1185">Reference proteome</keyword>
<dbReference type="Pfam" id="PF00107">
    <property type="entry name" value="ADH_zinc_N"/>
    <property type="match status" value="1"/>
</dbReference>
<dbReference type="InterPro" id="IPR020843">
    <property type="entry name" value="ER"/>
</dbReference>
<dbReference type="SMART" id="SM00829">
    <property type="entry name" value="PKS_ER"/>
    <property type="match status" value="1"/>
</dbReference>
<dbReference type="InterPro" id="IPR013154">
    <property type="entry name" value="ADH-like_N"/>
</dbReference>
<dbReference type="InterPro" id="IPR036291">
    <property type="entry name" value="NAD(P)-bd_dom_sf"/>
</dbReference>
<sequence length="319" mass="33837">MRAMRLHELNAALVLDEIPAPEPGPGEVRLKVEACGVNFADTLRVAGKYQEKAPLPFSPGGEVCGIVDAVGEGAALAPGTRVAAMGGGGFAEYCVVPAALCSPVPEGMSPEAAAAFQIAYVTSHMALEHKARMRPGERLLVLGAAGGVGLTAVEIGKIMGAEVIACARGPERLEIARRFGADHLLDSEAEDIRERCLVLGGLDVVYDPVGGDQWKAAMRACRPEARMIPIGFASGDIPQIPANILMVKNIDVLGLYIGTYRKFRPEVLRDSLSTLMGWFAEGRLKPHISNVLPLAEANEALRLLKSREATGKVVVTPWA</sequence>
<dbReference type="AlphaFoldDB" id="A0A1H3D215"/>
<protein>
    <submittedName>
        <fullName evidence="2">NADPH2:quinone reductase</fullName>
    </submittedName>
</protein>
<evidence type="ECO:0000259" key="1">
    <source>
        <dbReference type="SMART" id="SM00829"/>
    </source>
</evidence>
<accession>A0A1H3D215</accession>
<proteinExistence type="predicted"/>
<dbReference type="Proteomes" id="UP000199118">
    <property type="component" value="Unassembled WGS sequence"/>
</dbReference>
<evidence type="ECO:0000313" key="3">
    <source>
        <dbReference type="Proteomes" id="UP000199118"/>
    </source>
</evidence>
<dbReference type="CDD" id="cd08241">
    <property type="entry name" value="QOR1"/>
    <property type="match status" value="1"/>
</dbReference>
<reference evidence="2 3" key="1">
    <citation type="submission" date="2016-10" db="EMBL/GenBank/DDBJ databases">
        <authorList>
            <person name="de Groot N.N."/>
        </authorList>
    </citation>
    <scope>NUCLEOTIDE SEQUENCE [LARGE SCALE GENOMIC DNA]</scope>
    <source>
        <strain evidence="2 3">DSM 17890</strain>
    </source>
</reference>
<dbReference type="GO" id="GO:0016491">
    <property type="term" value="F:oxidoreductase activity"/>
    <property type="evidence" value="ECO:0007669"/>
    <property type="project" value="InterPro"/>
</dbReference>
<dbReference type="InterPro" id="IPR051397">
    <property type="entry name" value="Zn-ADH-like_protein"/>
</dbReference>
<evidence type="ECO:0000313" key="2">
    <source>
        <dbReference type="EMBL" id="SDX60168.1"/>
    </source>
</evidence>
<dbReference type="InterPro" id="IPR011032">
    <property type="entry name" value="GroES-like_sf"/>
</dbReference>